<accession>A0AAW0DJV4</accession>
<proteinExistence type="predicted"/>
<evidence type="ECO:0000259" key="2">
    <source>
        <dbReference type="Pfam" id="PF24016"/>
    </source>
</evidence>
<dbReference type="AlphaFoldDB" id="A0AAW0DJV4"/>
<keyword evidence="4" id="KW-1185">Reference proteome</keyword>
<feature type="domain" description="DUF7330" evidence="2">
    <location>
        <begin position="51"/>
        <end position="223"/>
    </location>
</feature>
<reference evidence="3 4" key="1">
    <citation type="journal article" date="2024" name="J Genomics">
        <title>Draft genome sequencing and assembly of Favolaschia claudopus CIRM-BRFM 2984 isolated from oak limbs.</title>
        <authorList>
            <person name="Navarro D."/>
            <person name="Drula E."/>
            <person name="Chaduli D."/>
            <person name="Cazenave R."/>
            <person name="Ahrendt S."/>
            <person name="Wang J."/>
            <person name="Lipzen A."/>
            <person name="Daum C."/>
            <person name="Barry K."/>
            <person name="Grigoriev I.V."/>
            <person name="Favel A."/>
            <person name="Rosso M.N."/>
            <person name="Martin F."/>
        </authorList>
    </citation>
    <scope>NUCLEOTIDE SEQUENCE [LARGE SCALE GENOMIC DNA]</scope>
    <source>
        <strain evidence="3 4">CIRM-BRFM 2984</strain>
    </source>
</reference>
<evidence type="ECO:0000256" key="1">
    <source>
        <dbReference type="SAM" id="MobiDB-lite"/>
    </source>
</evidence>
<dbReference type="Proteomes" id="UP001362999">
    <property type="component" value="Unassembled WGS sequence"/>
</dbReference>
<evidence type="ECO:0000313" key="3">
    <source>
        <dbReference type="EMBL" id="KAK7052047.1"/>
    </source>
</evidence>
<dbReference type="Pfam" id="PF24016">
    <property type="entry name" value="DUF7330"/>
    <property type="match status" value="1"/>
</dbReference>
<evidence type="ECO:0000313" key="4">
    <source>
        <dbReference type="Proteomes" id="UP001362999"/>
    </source>
</evidence>
<protein>
    <recommendedName>
        <fullName evidence="2">DUF7330 domain-containing protein</fullName>
    </recommendedName>
</protein>
<name>A0AAW0DJV4_9AGAR</name>
<feature type="region of interest" description="Disordered" evidence="1">
    <location>
        <begin position="306"/>
        <end position="329"/>
    </location>
</feature>
<comment type="caution">
    <text evidence="3">The sequence shown here is derived from an EMBL/GenBank/DDBJ whole genome shotgun (WGS) entry which is preliminary data.</text>
</comment>
<organism evidence="3 4">
    <name type="scientific">Favolaschia claudopus</name>
    <dbReference type="NCBI Taxonomy" id="2862362"/>
    <lineage>
        <taxon>Eukaryota</taxon>
        <taxon>Fungi</taxon>
        <taxon>Dikarya</taxon>
        <taxon>Basidiomycota</taxon>
        <taxon>Agaricomycotina</taxon>
        <taxon>Agaricomycetes</taxon>
        <taxon>Agaricomycetidae</taxon>
        <taxon>Agaricales</taxon>
        <taxon>Marasmiineae</taxon>
        <taxon>Mycenaceae</taxon>
        <taxon>Favolaschia</taxon>
    </lineage>
</organism>
<dbReference type="EMBL" id="JAWWNJ010000007">
    <property type="protein sequence ID" value="KAK7052047.1"/>
    <property type="molecule type" value="Genomic_DNA"/>
</dbReference>
<sequence length="369" mass="40043">MLLPSPKVVEQTIIAVNVATIPDEPPPAYVPEASTSGASARTADVSPRPTNFLSLIRASAPITGSFIIDPNIRIPEALLPDTVEPRRNLYLETTGAPIDVDIFVVGENTSSNMPVDIHLQANGPITARIHASPSIARPHIHLTAYSSAPISIAVPAFFRGPLTIRSSRPSSSPSLPPQATIFSEAENTRRGFIGDFTDWTRDSAGDELDLESASVSISVMEVEEDQQRENTNPNEPRLNPTDPFAWLKNFKPAHLQHPLHLHHYMPHLAHEHRHLHAAPFQPGPPSVHQGLPAQWGRLGGRGPRLGRGGEEVQEQRLGGQGQGQGQSFDPLTWMHYARGRGRGRGFGRGFGQAAISPHSLGPTAPGSWW</sequence>
<dbReference type="InterPro" id="IPR055754">
    <property type="entry name" value="DUF7330"/>
</dbReference>
<gene>
    <name evidence="3" type="ORF">R3P38DRAFT_2762483</name>
</gene>